<dbReference type="PANTHER" id="PTHR10972:SF205">
    <property type="entry name" value="OXYSTEROL-BINDING PROTEIN 1"/>
    <property type="match status" value="1"/>
</dbReference>
<gene>
    <name evidence="3" type="ORF">TCNE_LOCUS3635</name>
</gene>
<dbReference type="Pfam" id="PF01237">
    <property type="entry name" value="Oxysterol_BP"/>
    <property type="match status" value="1"/>
</dbReference>
<organism evidence="4 5">
    <name type="scientific">Toxocara canis</name>
    <name type="common">Canine roundworm</name>
    <dbReference type="NCBI Taxonomy" id="6265"/>
    <lineage>
        <taxon>Eukaryota</taxon>
        <taxon>Metazoa</taxon>
        <taxon>Ecdysozoa</taxon>
        <taxon>Nematoda</taxon>
        <taxon>Chromadorea</taxon>
        <taxon>Rhabditida</taxon>
        <taxon>Spirurina</taxon>
        <taxon>Ascaridomorpha</taxon>
        <taxon>Ascaridoidea</taxon>
        <taxon>Toxocaridae</taxon>
        <taxon>Toxocara</taxon>
    </lineage>
</organism>
<reference evidence="3 4" key="2">
    <citation type="submission" date="2018-11" db="EMBL/GenBank/DDBJ databases">
        <authorList>
            <consortium name="Pathogen Informatics"/>
        </authorList>
    </citation>
    <scope>NUCLEOTIDE SEQUENCE [LARGE SCALE GENOMIC DNA]</scope>
</reference>
<evidence type="ECO:0000256" key="1">
    <source>
        <dbReference type="ARBA" id="ARBA00008842"/>
    </source>
</evidence>
<reference evidence="5" key="1">
    <citation type="submission" date="2016-06" db="UniProtKB">
        <authorList>
            <consortium name="WormBaseParasite"/>
        </authorList>
    </citation>
    <scope>IDENTIFICATION</scope>
</reference>
<comment type="similarity">
    <text evidence="1">Belongs to the OSBP family.</text>
</comment>
<protein>
    <submittedName>
        <fullName evidence="5">Oxysterol-binding protein</fullName>
    </submittedName>
</protein>
<dbReference type="Proteomes" id="UP000050794">
    <property type="component" value="Unassembled WGS sequence"/>
</dbReference>
<proteinExistence type="inferred from homology"/>
<dbReference type="WBParaSite" id="TCNE_0000363501-mRNA-1">
    <property type="protein sequence ID" value="TCNE_0000363501-mRNA-1"/>
    <property type="gene ID" value="TCNE_0000363501"/>
</dbReference>
<name>A0A183U565_TOXCA</name>
<evidence type="ECO:0000313" key="5">
    <source>
        <dbReference type="WBParaSite" id="TCNE_0000363501-mRNA-1"/>
    </source>
</evidence>
<dbReference type="GO" id="GO:0005829">
    <property type="term" value="C:cytosol"/>
    <property type="evidence" value="ECO:0007669"/>
    <property type="project" value="TreeGrafter"/>
</dbReference>
<dbReference type="GO" id="GO:0032934">
    <property type="term" value="F:sterol binding"/>
    <property type="evidence" value="ECO:0007669"/>
    <property type="project" value="TreeGrafter"/>
</dbReference>
<dbReference type="InterPro" id="IPR000648">
    <property type="entry name" value="Oxysterol-bd"/>
</dbReference>
<dbReference type="AlphaFoldDB" id="A0A183U565"/>
<sequence>MVRKGALFGVQWGIKLILSWYNCRSDGTVLFEAIPPPKDVGKYYGFSQFTCGLNELSSEEKAFLPPTDSRLRPDMRALELGDATKAVACKMALEKAQRTRNEQKHKRLWFEQQQDSMTYTTMWISNGKYWAAKEKQFKDVPDMLQLFT</sequence>
<keyword evidence="4" id="KW-1185">Reference proteome</keyword>
<dbReference type="InterPro" id="IPR037239">
    <property type="entry name" value="OSBP_sf"/>
</dbReference>
<keyword evidence="2" id="KW-0597">Phosphoprotein</keyword>
<evidence type="ECO:0000313" key="3">
    <source>
        <dbReference type="EMBL" id="VDM29352.1"/>
    </source>
</evidence>
<accession>A0A183U565</accession>
<dbReference type="EMBL" id="UYWY01004864">
    <property type="protein sequence ID" value="VDM29352.1"/>
    <property type="molecule type" value="Genomic_DNA"/>
</dbReference>
<dbReference type="GO" id="GO:0016020">
    <property type="term" value="C:membrane"/>
    <property type="evidence" value="ECO:0007669"/>
    <property type="project" value="TreeGrafter"/>
</dbReference>
<dbReference type="SUPFAM" id="SSF144000">
    <property type="entry name" value="Oxysterol-binding protein-like"/>
    <property type="match status" value="1"/>
</dbReference>
<evidence type="ECO:0000256" key="2">
    <source>
        <dbReference type="ARBA" id="ARBA00022553"/>
    </source>
</evidence>
<evidence type="ECO:0000313" key="4">
    <source>
        <dbReference type="Proteomes" id="UP000050794"/>
    </source>
</evidence>
<dbReference type="PANTHER" id="PTHR10972">
    <property type="entry name" value="OXYSTEROL-BINDING PROTEIN-RELATED"/>
    <property type="match status" value="1"/>
</dbReference>